<dbReference type="OrthoDB" id="960225at2759"/>
<gene>
    <name evidence="2" type="ORF">J1N35_007310</name>
</gene>
<comment type="caution">
    <text evidence="2">The sequence shown here is derived from an EMBL/GenBank/DDBJ whole genome shotgun (WGS) entry which is preliminary data.</text>
</comment>
<evidence type="ECO:0000259" key="1">
    <source>
        <dbReference type="Pfam" id="PF14111"/>
    </source>
</evidence>
<organism evidence="2 3">
    <name type="scientific">Gossypium stocksii</name>
    <dbReference type="NCBI Taxonomy" id="47602"/>
    <lineage>
        <taxon>Eukaryota</taxon>
        <taxon>Viridiplantae</taxon>
        <taxon>Streptophyta</taxon>
        <taxon>Embryophyta</taxon>
        <taxon>Tracheophyta</taxon>
        <taxon>Spermatophyta</taxon>
        <taxon>Magnoliopsida</taxon>
        <taxon>eudicotyledons</taxon>
        <taxon>Gunneridae</taxon>
        <taxon>Pentapetalae</taxon>
        <taxon>rosids</taxon>
        <taxon>malvids</taxon>
        <taxon>Malvales</taxon>
        <taxon>Malvaceae</taxon>
        <taxon>Malvoideae</taxon>
        <taxon>Gossypium</taxon>
    </lineage>
</organism>
<dbReference type="AlphaFoldDB" id="A0A9D3W6T7"/>
<reference evidence="2 3" key="1">
    <citation type="journal article" date="2021" name="Plant Biotechnol. J.">
        <title>Multi-omics assisted identification of the key and species-specific regulatory components of drought-tolerant mechanisms in Gossypium stocksii.</title>
        <authorList>
            <person name="Yu D."/>
            <person name="Ke L."/>
            <person name="Zhang D."/>
            <person name="Wu Y."/>
            <person name="Sun Y."/>
            <person name="Mei J."/>
            <person name="Sun J."/>
            <person name="Sun Y."/>
        </authorList>
    </citation>
    <scope>NUCLEOTIDE SEQUENCE [LARGE SCALE GENOMIC DNA]</scope>
    <source>
        <strain evidence="3">cv. E1</strain>
        <tissue evidence="2">Leaf</tissue>
    </source>
</reference>
<accession>A0A9D3W6T7</accession>
<keyword evidence="3" id="KW-1185">Reference proteome</keyword>
<protein>
    <recommendedName>
        <fullName evidence="1">DUF4283 domain-containing protein</fullName>
    </recommendedName>
</protein>
<name>A0A9D3W6T7_9ROSI</name>
<dbReference type="InterPro" id="IPR025558">
    <property type="entry name" value="DUF4283"/>
</dbReference>
<feature type="domain" description="DUF4283" evidence="1">
    <location>
        <begin position="33"/>
        <end position="103"/>
    </location>
</feature>
<dbReference type="EMBL" id="JAIQCV010000003">
    <property type="protein sequence ID" value="KAH1113932.1"/>
    <property type="molecule type" value="Genomic_DNA"/>
</dbReference>
<dbReference type="Proteomes" id="UP000828251">
    <property type="component" value="Unassembled WGS sequence"/>
</dbReference>
<evidence type="ECO:0000313" key="2">
    <source>
        <dbReference type="EMBL" id="KAH1113932.1"/>
    </source>
</evidence>
<sequence>MAEDINELLMKLSFSEEEAMRVVNTKGFEAWAIGKMMSEEKVNRVAMYRVFKSLWFTKEEVNFVSPKEGAILVKFGNIEDRKRILNLSHWLFNQCLFNMVPYVKDQEMEAYAF</sequence>
<proteinExistence type="predicted"/>
<evidence type="ECO:0000313" key="3">
    <source>
        <dbReference type="Proteomes" id="UP000828251"/>
    </source>
</evidence>
<dbReference type="Pfam" id="PF14111">
    <property type="entry name" value="DUF4283"/>
    <property type="match status" value="1"/>
</dbReference>